<dbReference type="Proteomes" id="UP001596292">
    <property type="component" value="Unassembled WGS sequence"/>
</dbReference>
<dbReference type="Pfam" id="PF02498">
    <property type="entry name" value="Bro-N"/>
    <property type="match status" value="1"/>
</dbReference>
<evidence type="ECO:0000313" key="3">
    <source>
        <dbReference type="Proteomes" id="UP001596292"/>
    </source>
</evidence>
<dbReference type="PANTHER" id="PTHR36180:SF2">
    <property type="entry name" value="BRO FAMILY PROTEIN"/>
    <property type="match status" value="1"/>
</dbReference>
<reference evidence="3" key="1">
    <citation type="journal article" date="2019" name="Int. J. Syst. Evol. Microbiol.">
        <title>The Global Catalogue of Microorganisms (GCM) 10K type strain sequencing project: providing services to taxonomists for standard genome sequencing and annotation.</title>
        <authorList>
            <consortium name="The Broad Institute Genomics Platform"/>
            <consortium name="The Broad Institute Genome Sequencing Center for Infectious Disease"/>
            <person name="Wu L."/>
            <person name="Ma J."/>
        </authorList>
    </citation>
    <scope>NUCLEOTIDE SEQUENCE [LARGE SCALE GENOMIC DNA]</scope>
    <source>
        <strain evidence="3">CCUG 48316</strain>
    </source>
</reference>
<keyword evidence="3" id="KW-1185">Reference proteome</keyword>
<dbReference type="EMBL" id="JBHSWN010000001">
    <property type="protein sequence ID" value="MFC6788264.1"/>
    <property type="molecule type" value="Genomic_DNA"/>
</dbReference>
<gene>
    <name evidence="2" type="ORF">ACFQE0_00625</name>
</gene>
<accession>A0ABW2BED0</accession>
<name>A0ABW2BED0_9HYPH</name>
<organism evidence="2 3">
    <name type="scientific">Methylobacterium komagatae</name>
    <dbReference type="NCBI Taxonomy" id="374425"/>
    <lineage>
        <taxon>Bacteria</taxon>
        <taxon>Pseudomonadati</taxon>
        <taxon>Pseudomonadota</taxon>
        <taxon>Alphaproteobacteria</taxon>
        <taxon>Hyphomicrobiales</taxon>
        <taxon>Methylobacteriaceae</taxon>
        <taxon>Methylobacterium</taxon>
    </lineage>
</organism>
<feature type="domain" description="Bro-N" evidence="1">
    <location>
        <begin position="1"/>
        <end position="108"/>
    </location>
</feature>
<dbReference type="PANTHER" id="PTHR36180">
    <property type="entry name" value="DNA-BINDING PROTEIN-RELATED-RELATED"/>
    <property type="match status" value="1"/>
</dbReference>
<dbReference type="PROSITE" id="PS51750">
    <property type="entry name" value="BRO_N"/>
    <property type="match status" value="1"/>
</dbReference>
<dbReference type="RefSeq" id="WP_378966096.1">
    <property type="nucleotide sequence ID" value="NZ_JBHSWN010000001.1"/>
</dbReference>
<dbReference type="SMART" id="SM01040">
    <property type="entry name" value="Bro-N"/>
    <property type="match status" value="1"/>
</dbReference>
<comment type="caution">
    <text evidence="2">The sequence shown here is derived from an EMBL/GenBank/DDBJ whole genome shotgun (WGS) entry which is preliminary data.</text>
</comment>
<dbReference type="InterPro" id="IPR003497">
    <property type="entry name" value="BRO_N_domain"/>
</dbReference>
<evidence type="ECO:0000259" key="1">
    <source>
        <dbReference type="PROSITE" id="PS51750"/>
    </source>
</evidence>
<evidence type="ECO:0000313" key="2">
    <source>
        <dbReference type="EMBL" id="MFC6788264.1"/>
    </source>
</evidence>
<protein>
    <submittedName>
        <fullName evidence="2">Bro-N domain-containing protein</fullName>
    </submittedName>
</protein>
<proteinExistence type="predicted"/>
<sequence>MKTTKTNTFSFAGLELRSITIEGKPWFSAADVCEFLGLTRKNATVHIRKLDDAEKGVYPFHTVRGPQKSAVISESGLYTLTMRSDKPQAKEFQNWVTGTVLPAIRKDGMYVQGEEKLDPNNDAWTGSTNPLLALQKEPLTAN</sequence>